<accession>A0A344TKL1</accession>
<dbReference type="Gene3D" id="3.10.450.490">
    <property type="match status" value="1"/>
</dbReference>
<evidence type="ECO:0000256" key="5">
    <source>
        <dbReference type="ARBA" id="ARBA00023049"/>
    </source>
</evidence>
<keyword evidence="4" id="KW-0862">Zinc</keyword>
<evidence type="ECO:0000256" key="4">
    <source>
        <dbReference type="ARBA" id="ARBA00022833"/>
    </source>
</evidence>
<reference evidence="7 8" key="1">
    <citation type="submission" date="2018-07" db="EMBL/GenBank/DDBJ databases">
        <title>Genome sequencing of Runella.</title>
        <authorList>
            <person name="Baek M.-G."/>
            <person name="Yi H."/>
        </authorList>
    </citation>
    <scope>NUCLEOTIDE SEQUENCE [LARGE SCALE GENOMIC DNA]</scope>
    <source>
        <strain evidence="7 8">HYN0085</strain>
    </source>
</reference>
<dbReference type="GO" id="GO:0008237">
    <property type="term" value="F:metallopeptidase activity"/>
    <property type="evidence" value="ECO:0007669"/>
    <property type="project" value="UniProtKB-KW"/>
</dbReference>
<dbReference type="RefSeq" id="WP_114067966.1">
    <property type="nucleotide sequence ID" value="NZ_CP030850.1"/>
</dbReference>
<dbReference type="OrthoDB" id="291295at2"/>
<feature type="domain" description="FTP" evidence="6">
    <location>
        <begin position="76"/>
        <end position="124"/>
    </location>
</feature>
<organism evidence="7 8">
    <name type="scientific">Runella rosea</name>
    <dbReference type="NCBI Taxonomy" id="2259595"/>
    <lineage>
        <taxon>Bacteria</taxon>
        <taxon>Pseudomonadati</taxon>
        <taxon>Bacteroidota</taxon>
        <taxon>Cytophagia</taxon>
        <taxon>Cytophagales</taxon>
        <taxon>Spirosomataceae</taxon>
        <taxon>Runella</taxon>
    </lineage>
</organism>
<evidence type="ECO:0000256" key="3">
    <source>
        <dbReference type="ARBA" id="ARBA00022801"/>
    </source>
</evidence>
<evidence type="ECO:0000259" key="6">
    <source>
        <dbReference type="Pfam" id="PF07504"/>
    </source>
</evidence>
<protein>
    <recommendedName>
        <fullName evidence="6">FTP domain-containing protein</fullName>
    </recommendedName>
</protein>
<keyword evidence="8" id="KW-1185">Reference proteome</keyword>
<dbReference type="InterPro" id="IPR011096">
    <property type="entry name" value="FTP_domain"/>
</dbReference>
<proteinExistence type="predicted"/>
<evidence type="ECO:0000256" key="2">
    <source>
        <dbReference type="ARBA" id="ARBA00022723"/>
    </source>
</evidence>
<dbReference type="GO" id="GO:0006508">
    <property type="term" value="P:proteolysis"/>
    <property type="evidence" value="ECO:0007669"/>
    <property type="project" value="UniProtKB-KW"/>
</dbReference>
<gene>
    <name evidence="7" type="ORF">DR864_16185</name>
</gene>
<dbReference type="KEGG" id="run:DR864_16185"/>
<dbReference type="EMBL" id="CP030850">
    <property type="protein sequence ID" value="AXE19182.1"/>
    <property type="molecule type" value="Genomic_DNA"/>
</dbReference>
<dbReference type="Proteomes" id="UP000251993">
    <property type="component" value="Chromosome"/>
</dbReference>
<dbReference type="Pfam" id="PF07504">
    <property type="entry name" value="FTP"/>
    <property type="match status" value="1"/>
</dbReference>
<keyword evidence="2" id="KW-0479">Metal-binding</keyword>
<sequence>MKKILIFLICLVYGGGRLIAQKDRPKYLREDDKSFKEMTTRVSENGWIEFKKEAKINPQSFFKDYANSLGLSQHYDFKALNEQRDEKERLHQRFQLHYKNIPVEGMEFSLHTFEDGTLQTAHGRIVEGIDTDVSKPITERRALEIALADKKLSFDDFKEGETKLPDGTLLFAKLIRPWWCSHRQALLTA</sequence>
<evidence type="ECO:0000313" key="8">
    <source>
        <dbReference type="Proteomes" id="UP000251993"/>
    </source>
</evidence>
<keyword evidence="1" id="KW-0645">Protease</keyword>
<dbReference type="GO" id="GO:0046872">
    <property type="term" value="F:metal ion binding"/>
    <property type="evidence" value="ECO:0007669"/>
    <property type="project" value="UniProtKB-KW"/>
</dbReference>
<evidence type="ECO:0000313" key="7">
    <source>
        <dbReference type="EMBL" id="AXE19182.1"/>
    </source>
</evidence>
<keyword evidence="3" id="KW-0378">Hydrolase</keyword>
<dbReference type="AlphaFoldDB" id="A0A344TKL1"/>
<evidence type="ECO:0000256" key="1">
    <source>
        <dbReference type="ARBA" id="ARBA00022670"/>
    </source>
</evidence>
<keyword evidence="5" id="KW-0482">Metalloprotease</keyword>
<name>A0A344TKL1_9BACT</name>